<reference evidence="2" key="1">
    <citation type="submission" date="2017-09" db="EMBL/GenBank/DDBJ databases">
        <title>Depth-based differentiation of microbial function through sediment-hosted aquifers and enrichment of novel symbionts in the deep terrestrial subsurface.</title>
        <authorList>
            <person name="Probst A.J."/>
            <person name="Ladd B."/>
            <person name="Jarett J.K."/>
            <person name="Geller-Mcgrath D.E."/>
            <person name="Sieber C.M.K."/>
            <person name="Emerson J.B."/>
            <person name="Anantharaman K."/>
            <person name="Thomas B.C."/>
            <person name="Malmstrom R."/>
            <person name="Stieglmeier M."/>
            <person name="Klingl A."/>
            <person name="Woyke T."/>
            <person name="Ryan C.M."/>
            <person name="Banfield J.F."/>
        </authorList>
    </citation>
    <scope>NUCLEOTIDE SEQUENCE [LARGE SCALE GENOMIC DNA]</scope>
</reference>
<evidence type="ECO:0000313" key="1">
    <source>
        <dbReference type="EMBL" id="PJA20671.1"/>
    </source>
</evidence>
<proteinExistence type="predicted"/>
<dbReference type="AlphaFoldDB" id="A0A2M7W4G9"/>
<dbReference type="Proteomes" id="UP000230137">
    <property type="component" value="Unassembled WGS sequence"/>
</dbReference>
<name>A0A2M7W4G9_9BACT</name>
<evidence type="ECO:0008006" key="3">
    <source>
        <dbReference type="Google" id="ProtNLM"/>
    </source>
</evidence>
<protein>
    <recommendedName>
        <fullName evidence="3">IrrE N-terminal-like domain-containing protein</fullName>
    </recommendedName>
</protein>
<comment type="caution">
    <text evidence="1">The sequence shown here is derived from an EMBL/GenBank/DDBJ whole genome shotgun (WGS) entry which is preliminary data.</text>
</comment>
<gene>
    <name evidence="1" type="ORF">COX60_01090</name>
</gene>
<dbReference type="EMBL" id="PFQF01000020">
    <property type="protein sequence ID" value="PJA20671.1"/>
    <property type="molecule type" value="Genomic_DNA"/>
</dbReference>
<evidence type="ECO:0000313" key="2">
    <source>
        <dbReference type="Proteomes" id="UP000230137"/>
    </source>
</evidence>
<accession>A0A2M7W4G9</accession>
<sequence length="203" mass="24405">MKISFLYSKNKEKEKLLDMYDKYEWFVDNNFPINLPKFYPRLYQKHKSNKKLFNKDLGANFDKSYDRGDYSLKIEKVRSGWQKIEKKFFNIINNLNLKIADKYLCYISLYGPEGQFNYPNIIDLRIKNNKDIKNANETIAHELIHLLIYNKTKKLKLNYRQTEGVVDLFFTETELRTIFPNYKLQNIGIHNKKLVSELIEIIK</sequence>
<organism evidence="1 2">
    <name type="scientific">Candidatus Berkelbacteria bacterium CG_4_10_14_0_2_um_filter_35_9_33_12</name>
    <dbReference type="NCBI Taxonomy" id="1974499"/>
    <lineage>
        <taxon>Bacteria</taxon>
        <taxon>Candidatus Berkelbacteria</taxon>
    </lineage>
</organism>